<comment type="caution">
    <text evidence="3">The sequence shown here is derived from an EMBL/GenBank/DDBJ whole genome shotgun (WGS) entry which is preliminary data.</text>
</comment>
<sequence length="145" mass="16651">MKTKNGWKKSTIIIFLLGCIGSIFYYSWIHNPGLETETYLPLWIRKWSNEYYNLRTAVPFVVLGFLLEVWQRLSTVSGSVNRSPFRLKTLIIITLVVCLAEGGQFFIATRQPDFMDVFFGISGGILGCFVYHLIQKINLLFSKNA</sequence>
<protein>
    <submittedName>
        <fullName evidence="3">VanZ family protein</fullName>
    </submittedName>
</protein>
<keyword evidence="1" id="KW-1133">Transmembrane helix</keyword>
<feature type="transmembrane region" description="Helical" evidence="1">
    <location>
        <begin position="114"/>
        <end position="134"/>
    </location>
</feature>
<dbReference type="Proteomes" id="UP001212170">
    <property type="component" value="Unassembled WGS sequence"/>
</dbReference>
<evidence type="ECO:0000259" key="2">
    <source>
        <dbReference type="Pfam" id="PF04892"/>
    </source>
</evidence>
<dbReference type="Pfam" id="PF04892">
    <property type="entry name" value="VanZ"/>
    <property type="match status" value="1"/>
</dbReference>
<reference evidence="3 4" key="1">
    <citation type="journal article" date="2023" name="Chemosphere">
        <title>Whole genome analysis of Flavobacterium aziz-sancarii sp. nov., isolated from Ardley Island (Antarctica), revealed a rich resistome and bioremediation potential.</title>
        <authorList>
            <person name="Otur C."/>
            <person name="Okay S."/>
            <person name="Kurt-Kizildogan A."/>
        </authorList>
    </citation>
    <scope>NUCLEOTIDE SEQUENCE [LARGE SCALE GENOMIC DNA]</scope>
    <source>
        <strain evidence="3 4">AC</strain>
    </source>
</reference>
<evidence type="ECO:0000313" key="3">
    <source>
        <dbReference type="EMBL" id="MDA6071520.1"/>
    </source>
</evidence>
<keyword evidence="1" id="KW-0472">Membrane</keyword>
<evidence type="ECO:0000313" key="4">
    <source>
        <dbReference type="Proteomes" id="UP001212170"/>
    </source>
</evidence>
<name>A0ABT4WFZ6_9FLAO</name>
<dbReference type="RefSeq" id="WP_271337318.1">
    <property type="nucleotide sequence ID" value="NZ_JAMZNK010000036.1"/>
</dbReference>
<feature type="domain" description="VanZ-like" evidence="2">
    <location>
        <begin position="46"/>
        <end position="134"/>
    </location>
</feature>
<gene>
    <name evidence="3" type="ORF">NJT12_18015</name>
</gene>
<feature type="transmembrane region" description="Helical" evidence="1">
    <location>
        <begin position="51"/>
        <end position="70"/>
    </location>
</feature>
<dbReference type="EMBL" id="JAMZNK010000036">
    <property type="protein sequence ID" value="MDA6071520.1"/>
    <property type="molecule type" value="Genomic_DNA"/>
</dbReference>
<organism evidence="3 4">
    <name type="scientific">Flavobacterium azizsancarii</name>
    <dbReference type="NCBI Taxonomy" id="2961580"/>
    <lineage>
        <taxon>Bacteria</taxon>
        <taxon>Pseudomonadati</taxon>
        <taxon>Bacteroidota</taxon>
        <taxon>Flavobacteriia</taxon>
        <taxon>Flavobacteriales</taxon>
        <taxon>Flavobacteriaceae</taxon>
        <taxon>Flavobacterium</taxon>
    </lineage>
</organism>
<proteinExistence type="predicted"/>
<dbReference type="InterPro" id="IPR006976">
    <property type="entry name" value="VanZ-like"/>
</dbReference>
<feature type="transmembrane region" description="Helical" evidence="1">
    <location>
        <begin position="90"/>
        <end position="108"/>
    </location>
</feature>
<accession>A0ABT4WFZ6</accession>
<keyword evidence="4" id="KW-1185">Reference proteome</keyword>
<evidence type="ECO:0000256" key="1">
    <source>
        <dbReference type="SAM" id="Phobius"/>
    </source>
</evidence>
<feature type="transmembrane region" description="Helical" evidence="1">
    <location>
        <begin position="12"/>
        <end position="31"/>
    </location>
</feature>
<keyword evidence="1" id="KW-0812">Transmembrane</keyword>